<dbReference type="InterPro" id="IPR030378">
    <property type="entry name" value="G_CP_dom"/>
</dbReference>
<feature type="binding site" evidence="3">
    <location>
        <position position="307"/>
    </location>
    <ligand>
        <name>Zn(2+)</name>
        <dbReference type="ChEBI" id="CHEBI:29105"/>
    </ligand>
</feature>
<proteinExistence type="inferred from homology"/>
<dbReference type="InterPro" id="IPR004881">
    <property type="entry name" value="Ribosome_biogen_GTPase_RsgA"/>
</dbReference>
<evidence type="ECO:0000259" key="4">
    <source>
        <dbReference type="PROSITE" id="PS50936"/>
    </source>
</evidence>
<dbReference type="SUPFAM" id="SSF52540">
    <property type="entry name" value="P-loop containing nucleoside triphosphate hydrolases"/>
    <property type="match status" value="1"/>
</dbReference>
<gene>
    <name evidence="3 6" type="primary">rsgA</name>
    <name evidence="6" type="ORF">CEE36_07240</name>
</gene>
<dbReference type="GO" id="GO:0003924">
    <property type="term" value="F:GTPase activity"/>
    <property type="evidence" value="ECO:0007669"/>
    <property type="project" value="UniProtKB-UniRule"/>
</dbReference>
<keyword evidence="3" id="KW-0694">RNA-binding</keyword>
<feature type="binding site" evidence="3">
    <location>
        <position position="299"/>
    </location>
    <ligand>
        <name>Zn(2+)</name>
        <dbReference type="ChEBI" id="CHEBI:29105"/>
    </ligand>
</feature>
<keyword evidence="2 3" id="KW-0342">GTP-binding</keyword>
<name>A0A532V668_UNCT6</name>
<keyword evidence="3" id="KW-0699">rRNA-binding</keyword>
<reference evidence="6 7" key="1">
    <citation type="submission" date="2017-06" db="EMBL/GenBank/DDBJ databases">
        <title>Novel microbial phyla capable of carbon fixation and sulfur reduction in deep-sea sediments.</title>
        <authorList>
            <person name="Huang J."/>
            <person name="Baker B."/>
            <person name="Wang Y."/>
        </authorList>
    </citation>
    <scope>NUCLEOTIDE SEQUENCE [LARGE SCALE GENOMIC DNA]</scope>
    <source>
        <strain evidence="6">B3_TA06</strain>
    </source>
</reference>
<dbReference type="HAMAP" id="MF_01820">
    <property type="entry name" value="GTPase_RsgA"/>
    <property type="match status" value="1"/>
</dbReference>
<dbReference type="Gene3D" id="1.10.40.50">
    <property type="entry name" value="Probable gtpase engc, domain 3"/>
    <property type="match status" value="1"/>
</dbReference>
<organism evidence="6 7">
    <name type="scientific">candidate division TA06 bacterium B3_TA06</name>
    <dbReference type="NCBI Taxonomy" id="2012487"/>
    <lineage>
        <taxon>Bacteria</taxon>
        <taxon>Bacteria division TA06</taxon>
    </lineage>
</organism>
<comment type="subunit">
    <text evidence="3">Monomer. Associates with 30S ribosomal subunit, binds 16S rRNA.</text>
</comment>
<dbReference type="InterPro" id="IPR027417">
    <property type="entry name" value="P-loop_NTPase"/>
</dbReference>
<keyword evidence="1 3" id="KW-0547">Nucleotide-binding</keyword>
<evidence type="ECO:0000256" key="2">
    <source>
        <dbReference type="ARBA" id="ARBA00023134"/>
    </source>
</evidence>
<feature type="domain" description="CP-type G" evidence="5">
    <location>
        <begin position="114"/>
        <end position="274"/>
    </location>
</feature>
<dbReference type="Proteomes" id="UP000317778">
    <property type="component" value="Unassembled WGS sequence"/>
</dbReference>
<feature type="domain" description="EngC GTPase" evidence="4">
    <location>
        <begin position="124"/>
        <end position="272"/>
    </location>
</feature>
<comment type="similarity">
    <text evidence="3">Belongs to the TRAFAC class YlqF/YawG GTPase family. RsgA subfamily.</text>
</comment>
<dbReference type="NCBIfam" id="TIGR00157">
    <property type="entry name" value="ribosome small subunit-dependent GTPase A"/>
    <property type="match status" value="1"/>
</dbReference>
<feature type="binding site" evidence="3">
    <location>
        <begin position="216"/>
        <end position="224"/>
    </location>
    <ligand>
        <name>GTP</name>
        <dbReference type="ChEBI" id="CHEBI:37565"/>
    </ligand>
</feature>
<feature type="binding site" evidence="3">
    <location>
        <position position="313"/>
    </location>
    <ligand>
        <name>Zn(2+)</name>
        <dbReference type="ChEBI" id="CHEBI:29105"/>
    </ligand>
</feature>
<keyword evidence="3" id="KW-0378">Hydrolase</keyword>
<dbReference type="PROSITE" id="PS50936">
    <property type="entry name" value="ENGC_GTPASE"/>
    <property type="match status" value="1"/>
</dbReference>
<keyword evidence="3" id="KW-0690">Ribosome biogenesis</keyword>
<dbReference type="GO" id="GO:0019843">
    <property type="term" value="F:rRNA binding"/>
    <property type="evidence" value="ECO:0007669"/>
    <property type="project" value="UniProtKB-KW"/>
</dbReference>
<keyword evidence="3" id="KW-0479">Metal-binding</keyword>
<feature type="binding site" evidence="3">
    <location>
        <begin position="164"/>
        <end position="167"/>
    </location>
    <ligand>
        <name>GTP</name>
        <dbReference type="ChEBI" id="CHEBI:37565"/>
    </ligand>
</feature>
<dbReference type="GO" id="GO:0005525">
    <property type="term" value="F:GTP binding"/>
    <property type="evidence" value="ECO:0007669"/>
    <property type="project" value="UniProtKB-UniRule"/>
</dbReference>
<evidence type="ECO:0000256" key="3">
    <source>
        <dbReference type="HAMAP-Rule" id="MF_01820"/>
    </source>
</evidence>
<dbReference type="EC" id="3.6.1.-" evidence="3"/>
<dbReference type="EMBL" id="NJBO01000010">
    <property type="protein sequence ID" value="TKJ42688.1"/>
    <property type="molecule type" value="Genomic_DNA"/>
</dbReference>
<feature type="binding site" evidence="3">
    <location>
        <position position="305"/>
    </location>
    <ligand>
        <name>Zn(2+)</name>
        <dbReference type="ChEBI" id="CHEBI:29105"/>
    </ligand>
</feature>
<evidence type="ECO:0000256" key="1">
    <source>
        <dbReference type="ARBA" id="ARBA00022741"/>
    </source>
</evidence>
<accession>A0A532V668</accession>
<dbReference type="InterPro" id="IPR010914">
    <property type="entry name" value="RsgA_GTPase_dom"/>
</dbReference>
<comment type="caution">
    <text evidence="6">The sequence shown here is derived from an EMBL/GenBank/DDBJ whole genome shotgun (WGS) entry which is preliminary data.</text>
</comment>
<dbReference type="AlphaFoldDB" id="A0A532V668"/>
<evidence type="ECO:0000313" key="6">
    <source>
        <dbReference type="EMBL" id="TKJ42688.1"/>
    </source>
</evidence>
<dbReference type="GO" id="GO:0005737">
    <property type="term" value="C:cytoplasm"/>
    <property type="evidence" value="ECO:0007669"/>
    <property type="project" value="UniProtKB-SubCell"/>
</dbReference>
<dbReference type="Gene3D" id="3.40.50.300">
    <property type="entry name" value="P-loop containing nucleotide triphosphate hydrolases"/>
    <property type="match status" value="1"/>
</dbReference>
<keyword evidence="3" id="KW-0963">Cytoplasm</keyword>
<dbReference type="PROSITE" id="PS51721">
    <property type="entry name" value="G_CP"/>
    <property type="match status" value="1"/>
</dbReference>
<comment type="function">
    <text evidence="3">One of several proteins that assist in the late maturation steps of the functional core of the 30S ribosomal subunit. Helps release RbfA from mature subunits. May play a role in the assembly of ribosomal proteins into the subunit. Circularly permuted GTPase that catalyzes slow GTP hydrolysis, GTPase activity is stimulated by the 30S ribosomal subunit.</text>
</comment>
<keyword evidence="3" id="KW-0862">Zinc</keyword>
<comment type="cofactor">
    <cofactor evidence="3">
        <name>Zn(2+)</name>
        <dbReference type="ChEBI" id="CHEBI:29105"/>
    </cofactor>
    <text evidence="3">Binds 1 zinc ion per subunit.</text>
</comment>
<dbReference type="CDD" id="cd01854">
    <property type="entry name" value="YjeQ_EngC"/>
    <property type="match status" value="1"/>
</dbReference>
<dbReference type="GO" id="GO:0046872">
    <property type="term" value="F:metal ion binding"/>
    <property type="evidence" value="ECO:0007669"/>
    <property type="project" value="UniProtKB-KW"/>
</dbReference>
<dbReference type="PANTHER" id="PTHR32120:SF11">
    <property type="entry name" value="SMALL RIBOSOMAL SUBUNIT BIOGENESIS GTPASE RSGA 1, MITOCHONDRIAL-RELATED"/>
    <property type="match status" value="1"/>
</dbReference>
<evidence type="ECO:0000313" key="7">
    <source>
        <dbReference type="Proteomes" id="UP000317778"/>
    </source>
</evidence>
<evidence type="ECO:0000259" key="5">
    <source>
        <dbReference type="PROSITE" id="PS51721"/>
    </source>
</evidence>
<sequence length="338" mass="37933">MDTEIKTQTGLKTGTVFKKTIGRYWVRTGDATVVCTISSKLRKVLIYPEADASSRRQSVDKVADIEMVDPVAVGDEVRFRDSGDESGMIIEVLPRRTKLSRRAVLHGADKPQEKNITREQLIVTNVDQMIAVVSARRPKPSWRLVDRYLADSELLEIPIVICLTKMDLIDDVEMFCEQLQVYADIGYKLLFTSAVTGLGMDELTEILSNRTSVLMGKSGVGKTTLLNTLEPGLGLRVQEVSTRVNKGRHTTTHLEMFPLRCGGFVVDTPGMREFAPWLDKTDVNPAWLFREMRPYIGQCKFGMGCTHSHEPGCTIKAAVDAGKITERRYDSYLRILRS</sequence>
<dbReference type="PANTHER" id="PTHR32120">
    <property type="entry name" value="SMALL RIBOSOMAL SUBUNIT BIOGENESIS GTPASE RSGA"/>
    <property type="match status" value="1"/>
</dbReference>
<dbReference type="Pfam" id="PF03193">
    <property type="entry name" value="RsgA_GTPase"/>
    <property type="match status" value="1"/>
</dbReference>
<dbReference type="GO" id="GO:0042274">
    <property type="term" value="P:ribosomal small subunit biogenesis"/>
    <property type="evidence" value="ECO:0007669"/>
    <property type="project" value="UniProtKB-UniRule"/>
</dbReference>
<comment type="subcellular location">
    <subcellularLocation>
        <location evidence="3">Cytoplasm</location>
    </subcellularLocation>
</comment>
<protein>
    <recommendedName>
        <fullName evidence="3">Small ribosomal subunit biogenesis GTPase RsgA</fullName>
        <ecNumber evidence="3">3.6.1.-</ecNumber>
    </recommendedName>
</protein>